<dbReference type="EMBL" id="MRZV01001648">
    <property type="protein sequence ID" value="PIK36595.1"/>
    <property type="molecule type" value="Genomic_DNA"/>
</dbReference>
<evidence type="ECO:0000313" key="1">
    <source>
        <dbReference type="EMBL" id="PIK36595.1"/>
    </source>
</evidence>
<dbReference type="SUPFAM" id="SSF54236">
    <property type="entry name" value="Ubiquitin-like"/>
    <property type="match status" value="1"/>
</dbReference>
<accession>A0A2G8JLJ6</accession>
<proteinExistence type="predicted"/>
<organism evidence="1 2">
    <name type="scientific">Stichopus japonicus</name>
    <name type="common">Sea cucumber</name>
    <dbReference type="NCBI Taxonomy" id="307972"/>
    <lineage>
        <taxon>Eukaryota</taxon>
        <taxon>Metazoa</taxon>
        <taxon>Echinodermata</taxon>
        <taxon>Eleutherozoa</taxon>
        <taxon>Echinozoa</taxon>
        <taxon>Holothuroidea</taxon>
        <taxon>Aspidochirotacea</taxon>
        <taxon>Aspidochirotida</taxon>
        <taxon>Stichopodidae</taxon>
        <taxon>Apostichopus</taxon>
    </lineage>
</organism>
<comment type="caution">
    <text evidence="1">The sequence shown here is derived from an EMBL/GenBank/DDBJ whole genome shotgun (WGS) entry which is preliminary data.</text>
</comment>
<dbReference type="Proteomes" id="UP000230750">
    <property type="component" value="Unassembled WGS sequence"/>
</dbReference>
<dbReference type="AlphaFoldDB" id="A0A2G8JLJ6"/>
<dbReference type="OrthoDB" id="289038at2759"/>
<name>A0A2G8JLJ6_STIJA</name>
<evidence type="ECO:0000313" key="2">
    <source>
        <dbReference type="Proteomes" id="UP000230750"/>
    </source>
</evidence>
<reference evidence="1 2" key="1">
    <citation type="journal article" date="2017" name="PLoS Biol.">
        <title>The sea cucumber genome provides insights into morphological evolution and visceral regeneration.</title>
        <authorList>
            <person name="Zhang X."/>
            <person name="Sun L."/>
            <person name="Yuan J."/>
            <person name="Sun Y."/>
            <person name="Gao Y."/>
            <person name="Zhang L."/>
            <person name="Li S."/>
            <person name="Dai H."/>
            <person name="Hamel J.F."/>
            <person name="Liu C."/>
            <person name="Yu Y."/>
            <person name="Liu S."/>
            <person name="Lin W."/>
            <person name="Guo K."/>
            <person name="Jin S."/>
            <person name="Xu P."/>
            <person name="Storey K.B."/>
            <person name="Huan P."/>
            <person name="Zhang T."/>
            <person name="Zhou Y."/>
            <person name="Zhang J."/>
            <person name="Lin C."/>
            <person name="Li X."/>
            <person name="Xing L."/>
            <person name="Huo D."/>
            <person name="Sun M."/>
            <person name="Wang L."/>
            <person name="Mercier A."/>
            <person name="Li F."/>
            <person name="Yang H."/>
            <person name="Xiang J."/>
        </authorList>
    </citation>
    <scope>NUCLEOTIDE SEQUENCE [LARGE SCALE GENOMIC DNA]</scope>
    <source>
        <strain evidence="1">Shaxun</strain>
        <tissue evidence="1">Muscle</tissue>
    </source>
</reference>
<dbReference type="STRING" id="307972.A0A2G8JLJ6"/>
<keyword evidence="2" id="KW-1185">Reference proteome</keyword>
<gene>
    <name evidence="1" type="ORF">BSL78_26577</name>
</gene>
<dbReference type="InterPro" id="IPR029071">
    <property type="entry name" value="Ubiquitin-like_domsf"/>
</dbReference>
<protein>
    <submittedName>
        <fullName evidence="1">Uncharacterized protein</fullName>
    </submittedName>
</protein>
<sequence>MHAFSVPPFDQTLVLNGRVLGPDEATLDALQVEAESVICLKVDTNMSEDALNLQNILRTDSSNDAPESGFKGTGLLS</sequence>